<feature type="compositionally biased region" description="Polar residues" evidence="1">
    <location>
        <begin position="233"/>
        <end position="245"/>
    </location>
</feature>
<feature type="compositionally biased region" description="Basic and acidic residues" evidence="1">
    <location>
        <begin position="176"/>
        <end position="185"/>
    </location>
</feature>
<evidence type="ECO:0000313" key="2">
    <source>
        <dbReference type="Proteomes" id="UP000515129"/>
    </source>
</evidence>
<dbReference type="RefSeq" id="XP_026096597.1">
    <property type="nucleotide sequence ID" value="XM_026240812.1"/>
</dbReference>
<feature type="compositionally biased region" description="Basic and acidic residues" evidence="1">
    <location>
        <begin position="21"/>
        <end position="46"/>
    </location>
</feature>
<dbReference type="AlphaFoldDB" id="A0A6P6MJF4"/>
<feature type="region of interest" description="Disordered" evidence="1">
    <location>
        <begin position="1"/>
        <end position="65"/>
    </location>
</feature>
<dbReference type="GeneID" id="113068161"/>
<organism evidence="2 3">
    <name type="scientific">Carassius auratus</name>
    <name type="common">Goldfish</name>
    <dbReference type="NCBI Taxonomy" id="7957"/>
    <lineage>
        <taxon>Eukaryota</taxon>
        <taxon>Metazoa</taxon>
        <taxon>Chordata</taxon>
        <taxon>Craniata</taxon>
        <taxon>Vertebrata</taxon>
        <taxon>Euteleostomi</taxon>
        <taxon>Actinopterygii</taxon>
        <taxon>Neopterygii</taxon>
        <taxon>Teleostei</taxon>
        <taxon>Ostariophysi</taxon>
        <taxon>Cypriniformes</taxon>
        <taxon>Cyprinidae</taxon>
        <taxon>Cyprininae</taxon>
        <taxon>Carassius</taxon>
    </lineage>
</organism>
<proteinExistence type="predicted"/>
<gene>
    <name evidence="3" type="primary">LOC113068161</name>
</gene>
<feature type="region of interest" description="Disordered" evidence="1">
    <location>
        <begin position="151"/>
        <end position="277"/>
    </location>
</feature>
<name>A0A6P6MJF4_CARAU</name>
<dbReference type="OrthoDB" id="8896680at2759"/>
<feature type="compositionally biased region" description="Polar residues" evidence="1">
    <location>
        <begin position="188"/>
        <end position="201"/>
    </location>
</feature>
<feature type="compositionally biased region" description="Low complexity" evidence="1">
    <location>
        <begin position="261"/>
        <end position="277"/>
    </location>
</feature>
<keyword evidence="2" id="KW-1185">Reference proteome</keyword>
<protein>
    <submittedName>
        <fullName evidence="3">Leucine-rich repeat flightless-interacting protein 2</fullName>
    </submittedName>
</protein>
<dbReference type="Proteomes" id="UP000515129">
    <property type="component" value="Linkage group LG36F"/>
</dbReference>
<reference evidence="3" key="1">
    <citation type="submission" date="2025-08" db="UniProtKB">
        <authorList>
            <consortium name="RefSeq"/>
        </authorList>
    </citation>
    <scope>IDENTIFICATION</scope>
    <source>
        <strain evidence="3">Wakin</strain>
        <tissue evidence="3">Muscle</tissue>
    </source>
</reference>
<evidence type="ECO:0000256" key="1">
    <source>
        <dbReference type="SAM" id="MobiDB-lite"/>
    </source>
</evidence>
<evidence type="ECO:0000313" key="3">
    <source>
        <dbReference type="RefSeq" id="XP_026096597.1"/>
    </source>
</evidence>
<dbReference type="Gene3D" id="1.20.5.4090">
    <property type="match status" value="1"/>
</dbReference>
<dbReference type="KEGG" id="caua:113068161"/>
<sequence>MHSGSLEKAGSLRKRTLSRGMSEDESLKHIIRDAEESSRHLSRSDSRYGSLKRGQRLESHSEDDLLSENLEVTELRASYEERLQEVRTLELQQDVLLFQVDCLQDALESTEEMLAEAQRDNHSLTMELEREREMRRKSEDTLDSLKQELERLREERSSEPLQLRPVLLQASPEGTSVDRDEHTLAHSEGTSVDPNTSQPFQLKNVVFHSQKPGAPGGDDYDESSGYEDAPSEFSPSPSTPDTQTDGALLDSEAEEGEDGTSPSETSLSKSSDSCALS</sequence>
<accession>A0A6P6MJF4</accession>